<dbReference type="EMBL" id="ML986491">
    <property type="protein sequence ID" value="KAF2276979.1"/>
    <property type="molecule type" value="Genomic_DNA"/>
</dbReference>
<evidence type="ECO:0000259" key="2">
    <source>
        <dbReference type="Pfam" id="PF14420"/>
    </source>
</evidence>
<reference evidence="5" key="1">
    <citation type="journal article" date="2020" name="Stud. Mycol.">
        <title>101 Dothideomycetes genomes: a test case for predicting lifestyles and emergence of pathogens.</title>
        <authorList>
            <person name="Haridas S."/>
            <person name="Albert R."/>
            <person name="Binder M."/>
            <person name="Bloem J."/>
            <person name="Labutti K."/>
            <person name="Salamov A."/>
            <person name="Andreopoulos B."/>
            <person name="Baker S."/>
            <person name="Barry K."/>
            <person name="Bills G."/>
            <person name="Bluhm B."/>
            <person name="Cannon C."/>
            <person name="Castanera R."/>
            <person name="Culley D."/>
            <person name="Daum C."/>
            <person name="Ezra D."/>
            <person name="Gonzalez J."/>
            <person name="Henrissat B."/>
            <person name="Kuo A."/>
            <person name="Liang C."/>
            <person name="Lipzen A."/>
            <person name="Lutzoni F."/>
            <person name="Magnuson J."/>
            <person name="Mondo S."/>
            <person name="Nolan M."/>
            <person name="Ohm R."/>
            <person name="Pangilinan J."/>
            <person name="Park H.-J."/>
            <person name="Ramirez L."/>
            <person name="Alfaro M."/>
            <person name="Sun H."/>
            <person name="Tritt A."/>
            <person name="Yoshinaga Y."/>
            <person name="Zwiers L.-H."/>
            <person name="Turgeon B."/>
            <person name="Goodwin S."/>
            <person name="Spatafora J."/>
            <person name="Crous P."/>
            <person name="Grigoriev I."/>
        </authorList>
    </citation>
    <scope>NUCLEOTIDE SEQUENCE</scope>
    <source>
        <strain evidence="5">CBS 379.55</strain>
    </source>
</reference>
<feature type="domain" description="Tri-helical" evidence="3">
    <location>
        <begin position="210"/>
        <end position="302"/>
    </location>
</feature>
<feature type="region of interest" description="Disordered" evidence="1">
    <location>
        <begin position="109"/>
        <end position="146"/>
    </location>
</feature>
<dbReference type="OrthoDB" id="4115389at2759"/>
<dbReference type="InterPro" id="IPR025676">
    <property type="entry name" value="Clr5_dom"/>
</dbReference>
<feature type="domain" description="DUF7767" evidence="4">
    <location>
        <begin position="507"/>
        <end position="605"/>
    </location>
</feature>
<protein>
    <submittedName>
        <fullName evidence="5">Uncharacterized protein</fullName>
    </submittedName>
</protein>
<accession>A0A6A6JPU6</accession>
<dbReference type="AlphaFoldDB" id="A0A6A6JPU6"/>
<feature type="compositionally biased region" description="Basic and acidic residues" evidence="1">
    <location>
        <begin position="395"/>
        <end position="405"/>
    </location>
</feature>
<feature type="domain" description="Clr5" evidence="2">
    <location>
        <begin position="2"/>
        <end position="52"/>
    </location>
</feature>
<feature type="region of interest" description="Disordered" evidence="1">
    <location>
        <begin position="395"/>
        <end position="462"/>
    </location>
</feature>
<feature type="compositionally biased region" description="Polar residues" evidence="1">
    <location>
        <begin position="433"/>
        <end position="442"/>
    </location>
</feature>
<dbReference type="PANTHER" id="PTHR38788:SF5">
    <property type="entry name" value="CLR5 DOMAIN-CONTAINING PROTEIN"/>
    <property type="match status" value="1"/>
</dbReference>
<evidence type="ECO:0000256" key="1">
    <source>
        <dbReference type="SAM" id="MobiDB-lite"/>
    </source>
</evidence>
<dbReference type="Proteomes" id="UP000800097">
    <property type="component" value="Unassembled WGS sequence"/>
</dbReference>
<dbReference type="InterPro" id="IPR056669">
    <property type="entry name" value="DUF7767"/>
</dbReference>
<dbReference type="Pfam" id="PF24962">
    <property type="entry name" value="DUF7767"/>
    <property type="match status" value="1"/>
</dbReference>
<dbReference type="InterPro" id="IPR057940">
    <property type="entry name" value="Tri-helical_dom"/>
</dbReference>
<dbReference type="PANTHER" id="PTHR38788">
    <property type="entry name" value="CLR5 DOMAIN-CONTAINING PROTEIN"/>
    <property type="match status" value="1"/>
</dbReference>
<dbReference type="Pfam" id="PF24465">
    <property type="entry name" value="Tri-helical"/>
    <property type="match status" value="2"/>
</dbReference>
<evidence type="ECO:0000313" key="6">
    <source>
        <dbReference type="Proteomes" id="UP000800097"/>
    </source>
</evidence>
<evidence type="ECO:0000259" key="4">
    <source>
        <dbReference type="Pfam" id="PF24962"/>
    </source>
</evidence>
<name>A0A6A6JPU6_WESOR</name>
<proteinExistence type="predicted"/>
<evidence type="ECO:0000259" key="3">
    <source>
        <dbReference type="Pfam" id="PF24465"/>
    </source>
</evidence>
<feature type="region of interest" description="Disordered" evidence="1">
    <location>
        <begin position="178"/>
        <end position="200"/>
    </location>
</feature>
<feature type="domain" description="Tri-helical" evidence="3">
    <location>
        <begin position="313"/>
        <end position="397"/>
    </location>
</feature>
<dbReference type="Pfam" id="PF14420">
    <property type="entry name" value="Clr5"/>
    <property type="match status" value="1"/>
</dbReference>
<keyword evidence="6" id="KW-1185">Reference proteome</keyword>
<organism evidence="5 6">
    <name type="scientific">Westerdykella ornata</name>
    <dbReference type="NCBI Taxonomy" id="318751"/>
    <lineage>
        <taxon>Eukaryota</taxon>
        <taxon>Fungi</taxon>
        <taxon>Dikarya</taxon>
        <taxon>Ascomycota</taxon>
        <taxon>Pezizomycotina</taxon>
        <taxon>Dothideomycetes</taxon>
        <taxon>Pleosporomycetidae</taxon>
        <taxon>Pleosporales</taxon>
        <taxon>Sporormiaceae</taxon>
        <taxon>Westerdykella</taxon>
    </lineage>
</organism>
<evidence type="ECO:0000313" key="5">
    <source>
        <dbReference type="EMBL" id="KAF2276979.1"/>
    </source>
</evidence>
<dbReference type="RefSeq" id="XP_033654518.1">
    <property type="nucleotide sequence ID" value="XM_033798197.1"/>
</dbReference>
<gene>
    <name evidence="5" type="ORF">EI97DRAFT_432596</name>
</gene>
<sequence length="608" mass="67805">MYDWSDKKDECYRLYVEEGKALEEVAAYFREKGFEPSTRAFQAHFKQWGFQKYQPAHKNEALVARCRQLWEKNFTQKEILETLQGEGFRITDKELLRLRRRLNMYLRQRKRKRKAASTQDDSEGDEDEEEDGEGEEEAAVSGAAPALSYEADGAEEVFRGTMMHRQVTVAVESSFVSARRRRRTNHGADPPANVPGEPIRYPSETTLDESKAYLHLDNDLYAEVRGQFKTICEEEGVSRKSTAGPEKWGQVKGRLVREHPHLRYVFQQDPDAIAQIGASPTPTNARALALDIICMDVVKLLRIQSTRLTIADARNALGLNPEEARKVRSAFLAILKANNFTNQYETGLDFFNSLKQSWIRGSALSRALSDGDDEATQKRKMKAIDALTRDALKRYRADRGQKDPSLKSPAHTGIGPGPAPKRPKKAGSAPRAQGQTVPNGDTASHGAEHAGGPSNNGPSEFQIDPSLILAASDPSMLPETGHFDLPPIDSHFDDATYSHPQQQPYSLPLPIYLRLHLHSQRTAVGKSIWLSIFQSGIINELRAIATREHPGTVLRRLEGVIAHKVPGSRDLEVTVPIDEQEELEAYLRHVVGGAGSGKATFVVWLGGL</sequence>
<feature type="compositionally biased region" description="Acidic residues" evidence="1">
    <location>
        <begin position="120"/>
        <end position="138"/>
    </location>
</feature>
<dbReference type="GeneID" id="54551372"/>